<name>X1CCZ6_9ZZZZ</name>
<protein>
    <submittedName>
        <fullName evidence="1">Uncharacterized protein</fullName>
    </submittedName>
</protein>
<dbReference type="EMBL" id="BART01016471">
    <property type="protein sequence ID" value="GAG82146.1"/>
    <property type="molecule type" value="Genomic_DNA"/>
</dbReference>
<organism evidence="1">
    <name type="scientific">marine sediment metagenome</name>
    <dbReference type="NCBI Taxonomy" id="412755"/>
    <lineage>
        <taxon>unclassified sequences</taxon>
        <taxon>metagenomes</taxon>
        <taxon>ecological metagenomes</taxon>
    </lineage>
</organism>
<reference evidence="1" key="1">
    <citation type="journal article" date="2014" name="Front. Microbiol.">
        <title>High frequency of phylogenetically diverse reductive dehalogenase-homologous genes in deep subseafloor sedimentary metagenomes.</title>
        <authorList>
            <person name="Kawai M."/>
            <person name="Futagami T."/>
            <person name="Toyoda A."/>
            <person name="Takaki Y."/>
            <person name="Nishi S."/>
            <person name="Hori S."/>
            <person name="Arai W."/>
            <person name="Tsubouchi T."/>
            <person name="Morono Y."/>
            <person name="Uchiyama I."/>
            <person name="Ito T."/>
            <person name="Fujiyama A."/>
            <person name="Inagaki F."/>
            <person name="Takami H."/>
        </authorList>
    </citation>
    <scope>NUCLEOTIDE SEQUENCE</scope>
    <source>
        <strain evidence="1">Expedition CK06-06</strain>
    </source>
</reference>
<dbReference type="AlphaFoldDB" id="X1CCZ6"/>
<gene>
    <name evidence="1" type="ORF">S01H4_31670</name>
</gene>
<comment type="caution">
    <text evidence="1">The sequence shown here is derived from an EMBL/GenBank/DDBJ whole genome shotgun (WGS) entry which is preliminary data.</text>
</comment>
<sequence length="42" mass="4841">MLFKTSRSEAVLKVENTLRDRFNSISKEERARITLDTGGEQN</sequence>
<evidence type="ECO:0000313" key="1">
    <source>
        <dbReference type="EMBL" id="GAG82146.1"/>
    </source>
</evidence>
<proteinExistence type="predicted"/>
<accession>X1CCZ6</accession>